<keyword evidence="1" id="KW-0472">Membrane</keyword>
<gene>
    <name evidence="2" type="ORF">OJ253_999</name>
</gene>
<sequence>MNQDHIRNIYDLIHKGQYQTAAKQCTNFIDRLKAKFKDGGNNTLIQDVLLQLTSLRGFSYSRLGNFILAEDDLSNVMKVQPLNEEIIVIAWHYYVINGSFLSGDLKLKELADYLQKASSKSIISEQLEIDNLSLLYYLKDFNTMKTLCNKYLKRSKNPYFLALSILISFSIYQNQLLDSQYRDNNSNIKEDMLLVILANKFLNENTPTNDLNMYDRRVISMIYLIKLFVFRHNNEFKNYLDCINEISTLEKYLYPCINNSMIQQLKNWMILQNLEFSIHDGNKEMNYLAKYKIALIDLIKNFTDYSNMDWDNLRIINVLLIRIVEEILILKTELNDNNNNNNNNLINLNDNLSSNTSPNLYNSQSTQITNSSSFQTQSTITSIYGNLHPLESDSYFNLLDNILNIINIYHEDEEEDDDYDEDYYRGKNKLTLFFLTQLKGRILLLELYTEILHCMKKRNIEYLYNGFSYENLLHQTNMEILRLIDSNNINIIVDLRVALHYYFISNLNYNDDHIIVTILKDLTLLLNENILEIHRRKNIDLDFFTSRIEILTMFHQIFPRLNININDNQSYIDELILDLKKIILILKNNLNENIASYFLKTNSLRSSYTRFLISISLYCLSISREDMKIIDTNSTGISIFILTFLNNYIIDSNADYFVSNLLSEILPMFGLYSISHNIRYNILNIKRSQITTLNVYGNYQEMISCPFIDYMNNNLNNSDINFDSLYAIRSTPIKDHPTFRSNIKILFNSYFDIYNELREACIESLREGTFSLDNLFETSKIHQEISRNFNLETLFCHDFLNNIFSIALSSLSIKRSDTLNIIIHLFDKYKHIIKNLMDVNMDNTIDNLSSKLTIKHDLSPIISYYTPIYDIEYSFNKVSNDLFPKNLFNLTETLDILEFENITSIPKFNMEILRLINGVPKLKYKLTQRLRISFAPLILISDLIAFEDKMNTDKFNSMIDNLKYSIISSKYSLLFTEFDLELFNNINLKLMKFIFDLINSNSNSSSQKIINDDIDPLFEFINSKISDFSKNWIIKKIEEAIELHNINQLNHHVLEDLLERLNFFILGPIFIICLVQSWLISNCSKKQMNSIYKIFNKSHIKILEDLRDQFIILSENFKGTTEIKECIALCDQFNLNNFQHLKNNHFNLNANELVNSQLITINNISNNLNFIINSLENSLK</sequence>
<comment type="caution">
    <text evidence="2">The sequence shown here is derived from an EMBL/GenBank/DDBJ whole genome shotgun (WGS) entry which is preliminary data.</text>
</comment>
<dbReference type="InterPro" id="IPR011990">
    <property type="entry name" value="TPR-like_helical_dom_sf"/>
</dbReference>
<reference evidence="2" key="1">
    <citation type="submission" date="2022-10" db="EMBL/GenBank/DDBJ databases">
        <title>Adaptive evolution leads to modifications in subtelomeric GC content in a zoonotic Cryptosporidium species.</title>
        <authorList>
            <person name="Li J."/>
            <person name="Feng Y."/>
            <person name="Xiao L."/>
        </authorList>
    </citation>
    <scope>NUCLEOTIDE SEQUENCE</scope>
    <source>
        <strain evidence="2">33844</strain>
    </source>
</reference>
<feature type="transmembrane region" description="Helical" evidence="1">
    <location>
        <begin position="1061"/>
        <end position="1080"/>
    </location>
</feature>
<dbReference type="SUPFAM" id="SSF48452">
    <property type="entry name" value="TPR-like"/>
    <property type="match status" value="1"/>
</dbReference>
<dbReference type="OrthoDB" id="341448at2759"/>
<keyword evidence="1" id="KW-1133">Transmembrane helix</keyword>
<keyword evidence="1" id="KW-0812">Transmembrane</keyword>
<protein>
    <submittedName>
        <fullName evidence="2">Uncharacterized protein</fullName>
    </submittedName>
</protein>
<evidence type="ECO:0000256" key="1">
    <source>
        <dbReference type="SAM" id="Phobius"/>
    </source>
</evidence>
<evidence type="ECO:0000313" key="2">
    <source>
        <dbReference type="EMBL" id="KAJ1611030.1"/>
    </source>
</evidence>
<dbReference type="AlphaFoldDB" id="A0A9D5HVG0"/>
<organism evidence="2">
    <name type="scientific">Cryptosporidium canis</name>
    <dbReference type="NCBI Taxonomy" id="195482"/>
    <lineage>
        <taxon>Eukaryota</taxon>
        <taxon>Sar</taxon>
        <taxon>Alveolata</taxon>
        <taxon>Apicomplexa</taxon>
        <taxon>Conoidasida</taxon>
        <taxon>Coccidia</taxon>
        <taxon>Eucoccidiorida</taxon>
        <taxon>Eimeriorina</taxon>
        <taxon>Cryptosporidiidae</taxon>
        <taxon>Cryptosporidium</taxon>
    </lineage>
</organism>
<name>A0A9D5HVG0_9CRYT</name>
<accession>A0A9D5HVG0</accession>
<dbReference type="Proteomes" id="UP001067231">
    <property type="component" value="Unassembled WGS sequence"/>
</dbReference>
<dbReference type="EMBL" id="JAPCXC010000019">
    <property type="protein sequence ID" value="KAJ1611030.1"/>
    <property type="molecule type" value="Genomic_DNA"/>
</dbReference>
<proteinExistence type="predicted"/>